<dbReference type="GO" id="GO:0016020">
    <property type="term" value="C:membrane"/>
    <property type="evidence" value="ECO:0007669"/>
    <property type="project" value="UniProtKB-SubCell"/>
</dbReference>
<evidence type="ECO:0000256" key="5">
    <source>
        <dbReference type="ARBA" id="ARBA00023136"/>
    </source>
</evidence>
<proteinExistence type="predicted"/>
<dbReference type="AlphaFoldDB" id="A0A5S9F6F7"/>
<dbReference type="InterPro" id="IPR012571">
    <property type="entry name" value="Mdm31/Mdm32"/>
</dbReference>
<comment type="subcellular location">
    <subcellularLocation>
        <location evidence="1">Membrane</location>
    </subcellularLocation>
</comment>
<evidence type="ECO:0000256" key="1">
    <source>
        <dbReference type="ARBA" id="ARBA00004370"/>
    </source>
</evidence>
<evidence type="ECO:0000256" key="2">
    <source>
        <dbReference type="ARBA" id="ARBA00022692"/>
    </source>
</evidence>
<evidence type="ECO:0000256" key="6">
    <source>
        <dbReference type="SAM" id="Phobius"/>
    </source>
</evidence>
<keyword evidence="8" id="KW-1185">Reference proteome</keyword>
<dbReference type="KEGG" id="uam:UABAM_05740"/>
<dbReference type="GO" id="GO:0007005">
    <property type="term" value="P:mitochondrion organization"/>
    <property type="evidence" value="ECO:0007669"/>
    <property type="project" value="InterPro"/>
</dbReference>
<evidence type="ECO:0000313" key="8">
    <source>
        <dbReference type="Proteomes" id="UP000326354"/>
    </source>
</evidence>
<keyword evidence="4 6" id="KW-1133">Transmembrane helix</keyword>
<gene>
    <name evidence="7" type="ORF">UABAM_05740</name>
</gene>
<accession>A0A5S9F6F7</accession>
<sequence length="393" mass="45387">MELIITLFAEIITPILASILTAILSFITSTISLIVKVYLWFSSRRKAKAAKQHPKRKLALRIIYYTAVFVFAAILCINYLFLKPALNLVCKNIYERTSIAIEFDHATAHLLWGNLQLRSLHIKRDLNPSLDFDLRIKSVDLSISLQNILRGKLVLHSLQVNGVTGEMIKRGKRRKKPRKNFIIREFLLKDSHVIFRTQKRPNAHITIAIQQMQCYDVQSKYFVYHTLLRSNTKGMIAQRPFSISTTSTATGYKNVWRATGIPLDDLSDVFSGFFAWFQKGKVDINSENHCHGTQIDMRHTFVLRNFQAQTPQNSTLNNIVAQRVENFLNRRQLEFPIDLQFTMAERDFAEMQSVEGSQLSQKIATAWIQGVMKKLPGNRVFNTIKNLWKKKDK</sequence>
<dbReference type="RefSeq" id="WP_173013625.1">
    <property type="nucleotide sequence ID" value="NZ_AP019860.1"/>
</dbReference>
<dbReference type="EMBL" id="AP019860">
    <property type="protein sequence ID" value="BBM87331.1"/>
    <property type="molecule type" value="Genomic_DNA"/>
</dbReference>
<keyword evidence="2 6" id="KW-0812">Transmembrane</keyword>
<dbReference type="Proteomes" id="UP000326354">
    <property type="component" value="Chromosome"/>
</dbReference>
<evidence type="ECO:0000313" key="7">
    <source>
        <dbReference type="EMBL" id="BBM87331.1"/>
    </source>
</evidence>
<organism evidence="7 8">
    <name type="scientific">Uabimicrobium amorphum</name>
    <dbReference type="NCBI Taxonomy" id="2596890"/>
    <lineage>
        <taxon>Bacteria</taxon>
        <taxon>Pseudomonadati</taxon>
        <taxon>Planctomycetota</taxon>
        <taxon>Candidatus Uabimicrobiia</taxon>
        <taxon>Candidatus Uabimicrobiales</taxon>
        <taxon>Candidatus Uabimicrobiaceae</taxon>
        <taxon>Candidatus Uabimicrobium</taxon>
    </lineage>
</organism>
<feature type="transmembrane region" description="Helical" evidence="6">
    <location>
        <begin position="15"/>
        <end position="41"/>
    </location>
</feature>
<keyword evidence="3" id="KW-0809">Transit peptide</keyword>
<evidence type="ECO:0000256" key="3">
    <source>
        <dbReference type="ARBA" id="ARBA00022946"/>
    </source>
</evidence>
<evidence type="ECO:0000256" key="4">
    <source>
        <dbReference type="ARBA" id="ARBA00022989"/>
    </source>
</evidence>
<name>A0A5S9F6F7_UABAM</name>
<protein>
    <recommendedName>
        <fullName evidence="9">DUF748 domain-containing protein</fullName>
    </recommendedName>
</protein>
<feature type="transmembrane region" description="Helical" evidence="6">
    <location>
        <begin position="62"/>
        <end position="82"/>
    </location>
</feature>
<reference evidence="7 8" key="1">
    <citation type="submission" date="2019-08" db="EMBL/GenBank/DDBJ databases">
        <title>Complete genome sequence of Candidatus Uab amorphum.</title>
        <authorList>
            <person name="Shiratori T."/>
            <person name="Suzuki S."/>
            <person name="Kakizawa Y."/>
            <person name="Ishida K."/>
        </authorList>
    </citation>
    <scope>NUCLEOTIDE SEQUENCE [LARGE SCALE GENOMIC DNA]</scope>
    <source>
        <strain evidence="7 8">SRT547</strain>
    </source>
</reference>
<keyword evidence="5 6" id="KW-0472">Membrane</keyword>
<dbReference type="Pfam" id="PF08118">
    <property type="entry name" value="MDM31_MDM32"/>
    <property type="match status" value="1"/>
</dbReference>
<evidence type="ECO:0008006" key="9">
    <source>
        <dbReference type="Google" id="ProtNLM"/>
    </source>
</evidence>